<evidence type="ECO:0008006" key="4">
    <source>
        <dbReference type="Google" id="ProtNLM"/>
    </source>
</evidence>
<name>A0ABV2LC35_9HYPH</name>
<dbReference type="RefSeq" id="WP_238282508.1">
    <property type="nucleotide sequence ID" value="NZ_BPQL01000178.1"/>
</dbReference>
<dbReference type="Proteomes" id="UP001549145">
    <property type="component" value="Unassembled WGS sequence"/>
</dbReference>
<reference evidence="2 3" key="1">
    <citation type="submission" date="2024-06" db="EMBL/GenBank/DDBJ databases">
        <title>Genomic Encyclopedia of Type Strains, Phase IV (KMG-IV): sequencing the most valuable type-strain genomes for metagenomic binning, comparative biology and taxonomic classification.</title>
        <authorList>
            <person name="Goeker M."/>
        </authorList>
    </citation>
    <scope>NUCLEOTIDE SEQUENCE [LARGE SCALE GENOMIC DNA]</scope>
    <source>
        <strain evidence="2 3">DSM 21331</strain>
    </source>
</reference>
<evidence type="ECO:0000313" key="3">
    <source>
        <dbReference type="Proteomes" id="UP001549145"/>
    </source>
</evidence>
<evidence type="ECO:0000256" key="1">
    <source>
        <dbReference type="SAM" id="MobiDB-lite"/>
    </source>
</evidence>
<keyword evidence="3" id="KW-1185">Reference proteome</keyword>
<comment type="caution">
    <text evidence="2">The sequence shown here is derived from an EMBL/GenBank/DDBJ whole genome shotgun (WGS) entry which is preliminary data.</text>
</comment>
<sequence>MGHTLTEPVHWRGRQWAVTGYGIEALDGMYHVLAAEVWPGPDGTLPWREAPYRRYGTDRDDLNAALKVARRIWSRPDAPSPVTHGAGPGGARGIDL</sequence>
<organism evidence="2 3">
    <name type="scientific">Methylobacterium goesingense</name>
    <dbReference type="NCBI Taxonomy" id="243690"/>
    <lineage>
        <taxon>Bacteria</taxon>
        <taxon>Pseudomonadati</taxon>
        <taxon>Pseudomonadota</taxon>
        <taxon>Alphaproteobacteria</taxon>
        <taxon>Hyphomicrobiales</taxon>
        <taxon>Methylobacteriaceae</taxon>
        <taxon>Methylobacterium</taxon>
    </lineage>
</organism>
<dbReference type="EMBL" id="JBEPMM010000028">
    <property type="protein sequence ID" value="MET3695426.1"/>
    <property type="molecule type" value="Genomic_DNA"/>
</dbReference>
<feature type="compositionally biased region" description="Gly residues" evidence="1">
    <location>
        <begin position="86"/>
        <end position="96"/>
    </location>
</feature>
<evidence type="ECO:0000313" key="2">
    <source>
        <dbReference type="EMBL" id="MET3695426.1"/>
    </source>
</evidence>
<proteinExistence type="predicted"/>
<feature type="region of interest" description="Disordered" evidence="1">
    <location>
        <begin position="76"/>
        <end position="96"/>
    </location>
</feature>
<accession>A0ABV2LC35</accession>
<gene>
    <name evidence="2" type="ORF">ABID43_004994</name>
</gene>
<protein>
    <recommendedName>
        <fullName evidence="4">Transposase</fullName>
    </recommendedName>
</protein>